<protein>
    <submittedName>
        <fullName evidence="1">Uncharacterized protein</fullName>
    </submittedName>
</protein>
<comment type="caution">
    <text evidence="1">The sequence shown here is derived from an EMBL/GenBank/DDBJ whole genome shotgun (WGS) entry which is preliminary data.</text>
</comment>
<name>A0ABV5M8Y0_9ACTN</name>
<sequence length="158" mass="17175">MGMYLVDVSAESWEREACAPLLAEALAARGLPPYPGPPRTKPGFEEKLVPPMDAFAAACARHDATELLHASLIVPVEFTGLIELPAASTYDDTTIAYSAQRLRAAVAPIAVEVALPADLPVERMTLNATIDDPLMFYVAMYHQAAQYSLRWNSPLIYA</sequence>
<evidence type="ECO:0000313" key="1">
    <source>
        <dbReference type="EMBL" id="MFB9445281.1"/>
    </source>
</evidence>
<dbReference type="Proteomes" id="UP001589608">
    <property type="component" value="Unassembled WGS sequence"/>
</dbReference>
<organism evidence="1 2">
    <name type="scientific">Dactylosporangium vinaceum</name>
    <dbReference type="NCBI Taxonomy" id="53362"/>
    <lineage>
        <taxon>Bacteria</taxon>
        <taxon>Bacillati</taxon>
        <taxon>Actinomycetota</taxon>
        <taxon>Actinomycetes</taxon>
        <taxon>Micromonosporales</taxon>
        <taxon>Micromonosporaceae</taxon>
        <taxon>Dactylosporangium</taxon>
    </lineage>
</organism>
<dbReference type="RefSeq" id="WP_223103361.1">
    <property type="nucleotide sequence ID" value="NZ_CP061913.1"/>
</dbReference>
<keyword evidence="2" id="KW-1185">Reference proteome</keyword>
<reference evidence="1 2" key="1">
    <citation type="submission" date="2024-09" db="EMBL/GenBank/DDBJ databases">
        <authorList>
            <person name="Sun Q."/>
            <person name="Mori K."/>
        </authorList>
    </citation>
    <scope>NUCLEOTIDE SEQUENCE [LARGE SCALE GENOMIC DNA]</scope>
    <source>
        <strain evidence="1 2">JCM 3307</strain>
    </source>
</reference>
<dbReference type="EMBL" id="JBHMCA010000042">
    <property type="protein sequence ID" value="MFB9445281.1"/>
    <property type="molecule type" value="Genomic_DNA"/>
</dbReference>
<gene>
    <name evidence="1" type="ORF">ACFFTR_19575</name>
</gene>
<accession>A0ABV5M8Y0</accession>
<evidence type="ECO:0000313" key="2">
    <source>
        <dbReference type="Proteomes" id="UP001589608"/>
    </source>
</evidence>
<proteinExistence type="predicted"/>